<evidence type="ECO:0000256" key="11">
    <source>
        <dbReference type="ARBA" id="ARBA00060830"/>
    </source>
</evidence>
<dbReference type="NCBIfam" id="TIGR00422">
    <property type="entry name" value="valS"/>
    <property type="match status" value="1"/>
</dbReference>
<dbReference type="EC" id="6.1.1.9" evidence="12"/>
<evidence type="ECO:0000256" key="7">
    <source>
        <dbReference type="ARBA" id="ARBA00022917"/>
    </source>
</evidence>
<dbReference type="GO" id="GO:0002161">
    <property type="term" value="F:aminoacyl-tRNA deacylase activity"/>
    <property type="evidence" value="ECO:0007669"/>
    <property type="project" value="InterPro"/>
</dbReference>
<dbReference type="InterPro" id="IPR009080">
    <property type="entry name" value="tRNAsynth_Ia_anticodon-bd"/>
</dbReference>
<comment type="catalytic activity">
    <reaction evidence="10 12">
        <text>tRNA(Val) + L-valine + ATP = L-valyl-tRNA(Val) + AMP + diphosphate</text>
        <dbReference type="Rhea" id="RHEA:10704"/>
        <dbReference type="Rhea" id="RHEA-COMP:9672"/>
        <dbReference type="Rhea" id="RHEA-COMP:9708"/>
        <dbReference type="ChEBI" id="CHEBI:30616"/>
        <dbReference type="ChEBI" id="CHEBI:33019"/>
        <dbReference type="ChEBI" id="CHEBI:57762"/>
        <dbReference type="ChEBI" id="CHEBI:78442"/>
        <dbReference type="ChEBI" id="CHEBI:78537"/>
        <dbReference type="ChEBI" id="CHEBI:456215"/>
        <dbReference type="EC" id="6.1.1.9"/>
    </reaction>
</comment>
<comment type="domain">
    <text evidence="12">ValRS has two distinct active sites: one for aminoacylation and one for editing. The misactivated threonine is translocated from the active site to the editing site.</text>
</comment>
<feature type="short sequence motif" description="'KMSKS' region" evidence="12">
    <location>
        <begin position="565"/>
        <end position="569"/>
    </location>
</feature>
<keyword evidence="5 12" id="KW-0547">Nucleotide-binding</keyword>
<dbReference type="SUPFAM" id="SSF47323">
    <property type="entry name" value="Anticodon-binding domain of a subclass of class I aminoacyl-tRNA synthetases"/>
    <property type="match status" value="1"/>
</dbReference>
<evidence type="ECO:0000256" key="12">
    <source>
        <dbReference type="HAMAP-Rule" id="MF_02004"/>
    </source>
</evidence>
<dbReference type="NCBIfam" id="NF004349">
    <property type="entry name" value="PRK05729.1"/>
    <property type="match status" value="1"/>
</dbReference>
<evidence type="ECO:0000256" key="2">
    <source>
        <dbReference type="ARBA" id="ARBA00011245"/>
    </source>
</evidence>
<evidence type="ECO:0000256" key="4">
    <source>
        <dbReference type="ARBA" id="ARBA00022598"/>
    </source>
</evidence>
<evidence type="ECO:0000256" key="9">
    <source>
        <dbReference type="ARBA" id="ARBA00023146"/>
    </source>
</evidence>
<dbReference type="GO" id="GO:0006438">
    <property type="term" value="P:valyl-tRNA aminoacylation"/>
    <property type="evidence" value="ECO:0007669"/>
    <property type="project" value="UniProtKB-UniRule"/>
</dbReference>
<dbReference type="CDD" id="cd00817">
    <property type="entry name" value="ValRS_core"/>
    <property type="match status" value="1"/>
</dbReference>
<dbReference type="SUPFAM" id="SSF46589">
    <property type="entry name" value="tRNA-binding arm"/>
    <property type="match status" value="1"/>
</dbReference>
<dbReference type="InterPro" id="IPR009008">
    <property type="entry name" value="Val/Leu/Ile-tRNA-synth_edit"/>
</dbReference>
<dbReference type="InterPro" id="IPR001412">
    <property type="entry name" value="aa-tRNA-synth_I_CS"/>
</dbReference>
<evidence type="ECO:0000256" key="8">
    <source>
        <dbReference type="ARBA" id="ARBA00023054"/>
    </source>
</evidence>
<feature type="binding site" evidence="12">
    <location>
        <position position="568"/>
    </location>
    <ligand>
        <name>ATP</name>
        <dbReference type="ChEBI" id="CHEBI:30616"/>
    </ligand>
</feature>
<keyword evidence="3 12" id="KW-0963">Cytoplasm</keyword>
<protein>
    <recommendedName>
        <fullName evidence="12">Valine--tRNA ligase</fullName>
        <ecNumber evidence="12">6.1.1.9</ecNumber>
    </recommendedName>
    <alternativeName>
        <fullName evidence="12">Valyl-tRNA synthetase</fullName>
        <shortName evidence="12">ValRS</shortName>
    </alternativeName>
</protein>
<evidence type="ECO:0000256" key="6">
    <source>
        <dbReference type="ARBA" id="ARBA00022840"/>
    </source>
</evidence>
<dbReference type="SUPFAM" id="SSF50677">
    <property type="entry name" value="ValRS/IleRS/LeuRS editing domain"/>
    <property type="match status" value="1"/>
</dbReference>
<evidence type="ECO:0000313" key="17">
    <source>
        <dbReference type="Proteomes" id="UP000243588"/>
    </source>
</evidence>
<organism evidence="16 17">
    <name type="scientific">Myroides phaeus</name>
    <dbReference type="NCBI Taxonomy" id="702745"/>
    <lineage>
        <taxon>Bacteria</taxon>
        <taxon>Pseudomonadati</taxon>
        <taxon>Bacteroidota</taxon>
        <taxon>Flavobacteriia</taxon>
        <taxon>Flavobacteriales</taxon>
        <taxon>Flavobacteriaceae</taxon>
        <taxon>Myroides</taxon>
    </lineage>
</organism>
<dbReference type="GO" id="GO:0004832">
    <property type="term" value="F:valine-tRNA ligase activity"/>
    <property type="evidence" value="ECO:0007669"/>
    <property type="project" value="UniProtKB-UniRule"/>
</dbReference>
<dbReference type="InterPro" id="IPR002303">
    <property type="entry name" value="Valyl-tRNA_ligase"/>
</dbReference>
<dbReference type="GO" id="GO:0005829">
    <property type="term" value="C:cytosol"/>
    <property type="evidence" value="ECO:0007669"/>
    <property type="project" value="TreeGrafter"/>
</dbReference>
<dbReference type="HAMAP" id="MF_02004">
    <property type="entry name" value="Val_tRNA_synth_type1"/>
    <property type="match status" value="1"/>
</dbReference>
<dbReference type="GO" id="GO:0005524">
    <property type="term" value="F:ATP binding"/>
    <property type="evidence" value="ECO:0007669"/>
    <property type="project" value="UniProtKB-UniRule"/>
</dbReference>
<dbReference type="AlphaFoldDB" id="A0A1G8G633"/>
<comment type="similarity">
    <text evidence="11 12">Belongs to the class-I aminoacyl-tRNA synthetase family. ValS type 1 subfamily.</text>
</comment>
<accession>A0A1G8G633</accession>
<dbReference type="Pfam" id="PF08264">
    <property type="entry name" value="Anticodon_1"/>
    <property type="match status" value="1"/>
</dbReference>
<dbReference type="Proteomes" id="UP000243588">
    <property type="component" value="Unassembled WGS sequence"/>
</dbReference>
<feature type="domain" description="Valyl-tRNA synthetase tRNA-binding arm" evidence="15">
    <location>
        <begin position="843"/>
        <end position="907"/>
    </location>
</feature>
<evidence type="ECO:0000259" key="13">
    <source>
        <dbReference type="Pfam" id="PF00133"/>
    </source>
</evidence>
<gene>
    <name evidence="12" type="primary">valS</name>
    <name evidence="16" type="ORF">SAMN05421818_1234</name>
</gene>
<comment type="domain">
    <text evidence="12">The C-terminal coiled-coil domain is crucial for aminoacylation activity.</text>
</comment>
<dbReference type="SUPFAM" id="SSF52374">
    <property type="entry name" value="Nucleotidylyl transferase"/>
    <property type="match status" value="1"/>
</dbReference>
<keyword evidence="6 12" id="KW-0067">ATP-binding</keyword>
<dbReference type="Gene3D" id="1.10.730.10">
    <property type="entry name" value="Isoleucyl-tRNA Synthetase, Domain 1"/>
    <property type="match status" value="1"/>
</dbReference>
<dbReference type="InterPro" id="IPR037118">
    <property type="entry name" value="Val-tRNA_synth_C_sf"/>
</dbReference>
<dbReference type="STRING" id="702745.SAMN05421818_1234"/>
<evidence type="ECO:0000259" key="14">
    <source>
        <dbReference type="Pfam" id="PF08264"/>
    </source>
</evidence>
<dbReference type="PANTHER" id="PTHR11946">
    <property type="entry name" value="VALYL-TRNA SYNTHETASES"/>
    <property type="match status" value="1"/>
</dbReference>
<dbReference type="Gene3D" id="3.90.740.10">
    <property type="entry name" value="Valyl/Leucyl/Isoleucyl-tRNA synthetase, editing domain"/>
    <property type="match status" value="1"/>
</dbReference>
<feature type="domain" description="Methionyl/Valyl/Leucyl/Isoleucyl-tRNA synthetase anticodon-binding" evidence="14">
    <location>
        <begin position="647"/>
        <end position="787"/>
    </location>
</feature>
<evidence type="ECO:0000256" key="5">
    <source>
        <dbReference type="ARBA" id="ARBA00022741"/>
    </source>
</evidence>
<dbReference type="PROSITE" id="PS00178">
    <property type="entry name" value="AA_TRNA_LIGASE_I"/>
    <property type="match status" value="1"/>
</dbReference>
<dbReference type="PRINTS" id="PR00986">
    <property type="entry name" value="TRNASYNTHVAL"/>
</dbReference>
<name>A0A1G8G633_9FLAO</name>
<evidence type="ECO:0000256" key="3">
    <source>
        <dbReference type="ARBA" id="ARBA00022490"/>
    </source>
</evidence>
<reference evidence="17" key="1">
    <citation type="submission" date="2016-10" db="EMBL/GenBank/DDBJ databases">
        <authorList>
            <person name="Varghese N."/>
            <person name="Submissions S."/>
        </authorList>
    </citation>
    <scope>NUCLEOTIDE SEQUENCE [LARGE SCALE GENOMIC DNA]</scope>
    <source>
        <strain evidence="17">DSM 23313</strain>
    </source>
</reference>
<dbReference type="FunFam" id="1.10.287.380:FF:000001">
    <property type="entry name" value="Valine--tRNA ligase"/>
    <property type="match status" value="1"/>
</dbReference>
<dbReference type="Pfam" id="PF10458">
    <property type="entry name" value="Val_tRNA-synt_C"/>
    <property type="match status" value="1"/>
</dbReference>
<dbReference type="InterPro" id="IPR010978">
    <property type="entry name" value="tRNA-bd_arm"/>
</dbReference>
<dbReference type="InterPro" id="IPR002300">
    <property type="entry name" value="aa-tRNA-synth_Ia"/>
</dbReference>
<keyword evidence="7 12" id="KW-0648">Protein biosynthesis</keyword>
<dbReference type="CDD" id="cd07962">
    <property type="entry name" value="Anticodon_Ia_Val"/>
    <property type="match status" value="1"/>
</dbReference>
<dbReference type="InterPro" id="IPR013155">
    <property type="entry name" value="M/V/L/I-tRNA-synth_anticd-bd"/>
</dbReference>
<feature type="short sequence motif" description="'HIGH' region" evidence="12">
    <location>
        <begin position="73"/>
        <end position="83"/>
    </location>
</feature>
<evidence type="ECO:0000259" key="15">
    <source>
        <dbReference type="Pfam" id="PF10458"/>
    </source>
</evidence>
<evidence type="ECO:0000256" key="10">
    <source>
        <dbReference type="ARBA" id="ARBA00047552"/>
    </source>
</evidence>
<dbReference type="InterPro" id="IPR019499">
    <property type="entry name" value="Val-tRNA_synth_tRNA-bd"/>
</dbReference>
<feature type="domain" description="Aminoacyl-tRNA synthetase class Ia" evidence="13">
    <location>
        <begin position="45"/>
        <end position="602"/>
    </location>
</feature>
<dbReference type="FunFam" id="3.40.50.620:FF:000032">
    <property type="entry name" value="Valine--tRNA ligase"/>
    <property type="match status" value="1"/>
</dbReference>
<evidence type="ECO:0000256" key="1">
    <source>
        <dbReference type="ARBA" id="ARBA00004496"/>
    </source>
</evidence>
<proteinExistence type="inferred from homology"/>
<dbReference type="PANTHER" id="PTHR11946:SF109">
    <property type="entry name" value="VALINE--TRNA LIGASE"/>
    <property type="match status" value="1"/>
</dbReference>
<dbReference type="InterPro" id="IPR014729">
    <property type="entry name" value="Rossmann-like_a/b/a_fold"/>
</dbReference>
<dbReference type="InterPro" id="IPR033705">
    <property type="entry name" value="Anticodon_Ia_Val"/>
</dbReference>
<keyword evidence="4 12" id="KW-0436">Ligase</keyword>
<sequence length="907" mass="104080">MYLLFKCNAIYDLYCFSIKKKLKTSKINSIMTIPAQFDAKQVEQKWYQYWMENKYFHSTPDHREPYTIVIPPPNVTGVLHMGHMLNNTIQDVLIRRARLKGLNACWVPGTDHASIATEAKVVAKLKEQGINKNDLTREEFLVHAWDWTEEYGGVILEQLKKLGCSCDWDRTKFTMDPEMSEQVIKSFVDLYNKGLIYRGYRMVNWDPEAKTTLSDEEVIYEERQGKLYHLKYQIEGSEDYLVIATTRPETILGDSAICINPNDERYTHLKGKKAIVPICNRVIPIIFDEYVDMEFGTGCLKVTPAHDVNDKDLGERHNLEIIDIFNEDATLNDLGLHYKGKDRFVVRKEIEDELASIGALDKVENYINNVGTSERTKAVIEPRLSDQWFLKMEELAKPALAAVMETEDVKLYPSRYNNTYRSWLENIRDWNISRQLWWGHQIPAFYYGAGKEDFVVAETIEQAVELAKTKSGNAALTVADLKQDDDALDTWFSSWLWPMAVFNGVSKPENDEFNYYYPTNDLVTGPDIIFFWVARMIMAGYEYTGKKPFTNVYFTGIVRDAQRRKMSKSLGNSPDALGLIEKFGADGVRVGLLLSAAAGNDILFDEELCNQGKAFTNKVWNAFRLVKGWEVSETLEQPESAKVSLAWYEAKLQKTLVEIEDHFEKYRISDALMAIYKLVWDDFCSWFLEMIKPGYQQPIDAKTFNKTIELLEANLKLLHPFMPFLSEEIWQHISERTAEDALVVSAWPAIKEFDENLIKEFEFATEVIAGIRTIRKDKNISFKETIDLKVINNEKASTYFDTIISKLGNVEVIEYVTEQVSGALSYRVNSNEYFIPVTGSVNLEEEVAKLEEELKYLKGFLKSVQGKLSNEKFVSGAPAQVVDNEKKKEADALAKIATIEHSLAGLK</sequence>
<dbReference type="Pfam" id="PF00133">
    <property type="entry name" value="tRNA-synt_1"/>
    <property type="match status" value="1"/>
</dbReference>
<keyword evidence="8 12" id="KW-0175">Coiled coil</keyword>
<comment type="function">
    <text evidence="12">Catalyzes the attachment of valine to tRNA(Val). As ValRS can inadvertently accommodate and process structurally similar amino acids such as threonine, to avoid such errors, it has a 'posttransfer' editing activity that hydrolyzes mischarged Thr-tRNA(Val) in a tRNA-dependent manner.</text>
</comment>
<keyword evidence="9 12" id="KW-0030">Aminoacyl-tRNA synthetase</keyword>
<dbReference type="Gene3D" id="3.40.50.620">
    <property type="entry name" value="HUPs"/>
    <property type="match status" value="2"/>
</dbReference>
<comment type="subunit">
    <text evidence="2 12">Monomer.</text>
</comment>
<dbReference type="EMBL" id="FNDQ01000023">
    <property type="protein sequence ID" value="SDH89751.1"/>
    <property type="molecule type" value="Genomic_DNA"/>
</dbReference>
<keyword evidence="17" id="KW-1185">Reference proteome</keyword>
<evidence type="ECO:0000313" key="16">
    <source>
        <dbReference type="EMBL" id="SDH89751.1"/>
    </source>
</evidence>
<dbReference type="Gene3D" id="1.10.287.380">
    <property type="entry name" value="Valyl-tRNA synthetase, C-terminal domain"/>
    <property type="match status" value="1"/>
</dbReference>
<comment type="subcellular location">
    <subcellularLocation>
        <location evidence="1 12">Cytoplasm</location>
    </subcellularLocation>
</comment>